<keyword evidence="1" id="KW-0732">Signal</keyword>
<comment type="caution">
    <text evidence="2">The sequence shown here is derived from an EMBL/GenBank/DDBJ whole genome shotgun (WGS) entry which is preliminary data.</text>
</comment>
<evidence type="ECO:0008006" key="4">
    <source>
        <dbReference type="Google" id="ProtNLM"/>
    </source>
</evidence>
<dbReference type="PANTHER" id="PTHR38847:SF1">
    <property type="entry name" value="PSEUDOURIDINE SYNTHASE RSUA_RLUA-LIKE DOMAIN-CONTAINING PROTEIN"/>
    <property type="match status" value="1"/>
</dbReference>
<proteinExistence type="predicted"/>
<keyword evidence="3" id="KW-1185">Reference proteome</keyword>
<accession>A0AAJ0BS16</accession>
<evidence type="ECO:0000313" key="2">
    <source>
        <dbReference type="EMBL" id="KAK1763231.1"/>
    </source>
</evidence>
<dbReference type="EMBL" id="MU839029">
    <property type="protein sequence ID" value="KAK1763231.1"/>
    <property type="molecule type" value="Genomic_DNA"/>
</dbReference>
<dbReference type="PANTHER" id="PTHR38847">
    <property type="match status" value="1"/>
</dbReference>
<sequence>MQLKTYLPFLLGALSCRPVVGCDDPDLDEPPSAPNITEVSFSGNGCPNGSVIGDLRSGGDIILSNFSAGITSNPTDRTKNCMAHINFGSNPTGWQLSADNVTLRGYAVVEKGATAVFYLTTFWSQDASKTETTQEQLTNTDDLPKTEFVDAVLPVNNIWSPCNANGILNVNVRVALTTQTKADNSTQAYGYFGKYEIPETNTTYPVTEAINFKWRKCNTTAALWTKQKTLRRARIG</sequence>
<evidence type="ECO:0000313" key="3">
    <source>
        <dbReference type="Proteomes" id="UP001244011"/>
    </source>
</evidence>
<evidence type="ECO:0000256" key="1">
    <source>
        <dbReference type="SAM" id="SignalP"/>
    </source>
</evidence>
<dbReference type="RefSeq" id="XP_060279444.1">
    <property type="nucleotide sequence ID" value="XM_060422976.1"/>
</dbReference>
<protein>
    <recommendedName>
        <fullName evidence="4">Secreted protein</fullName>
    </recommendedName>
</protein>
<dbReference type="Proteomes" id="UP001244011">
    <property type="component" value="Unassembled WGS sequence"/>
</dbReference>
<dbReference type="GeneID" id="85306163"/>
<feature type="signal peptide" evidence="1">
    <location>
        <begin position="1"/>
        <end position="21"/>
    </location>
</feature>
<dbReference type="PROSITE" id="PS51257">
    <property type="entry name" value="PROKAR_LIPOPROTEIN"/>
    <property type="match status" value="1"/>
</dbReference>
<organism evidence="2 3">
    <name type="scientific">Phialemonium atrogriseum</name>
    <dbReference type="NCBI Taxonomy" id="1093897"/>
    <lineage>
        <taxon>Eukaryota</taxon>
        <taxon>Fungi</taxon>
        <taxon>Dikarya</taxon>
        <taxon>Ascomycota</taxon>
        <taxon>Pezizomycotina</taxon>
        <taxon>Sordariomycetes</taxon>
        <taxon>Sordariomycetidae</taxon>
        <taxon>Cephalothecales</taxon>
        <taxon>Cephalothecaceae</taxon>
        <taxon>Phialemonium</taxon>
    </lineage>
</organism>
<gene>
    <name evidence="2" type="ORF">QBC33DRAFT_248223</name>
</gene>
<reference evidence="2" key="1">
    <citation type="submission" date="2023-06" db="EMBL/GenBank/DDBJ databases">
        <title>Genome-scale phylogeny and comparative genomics of the fungal order Sordariales.</title>
        <authorList>
            <consortium name="Lawrence Berkeley National Laboratory"/>
            <person name="Hensen N."/>
            <person name="Bonometti L."/>
            <person name="Westerberg I."/>
            <person name="Brannstrom I.O."/>
            <person name="Guillou S."/>
            <person name="Cros-Aarteil S."/>
            <person name="Calhoun S."/>
            <person name="Haridas S."/>
            <person name="Kuo A."/>
            <person name="Mondo S."/>
            <person name="Pangilinan J."/>
            <person name="Riley R."/>
            <person name="Labutti K."/>
            <person name="Andreopoulos B."/>
            <person name="Lipzen A."/>
            <person name="Chen C."/>
            <person name="Yanf M."/>
            <person name="Daum C."/>
            <person name="Ng V."/>
            <person name="Clum A."/>
            <person name="Steindorff A."/>
            <person name="Ohm R."/>
            <person name="Martin F."/>
            <person name="Silar P."/>
            <person name="Natvig D."/>
            <person name="Lalanne C."/>
            <person name="Gautier V."/>
            <person name="Ament-Velasquez S.L."/>
            <person name="Kruys A."/>
            <person name="Hutchinson M.I."/>
            <person name="Powell A.J."/>
            <person name="Barry K."/>
            <person name="Miller A.N."/>
            <person name="Grigoriev I.V."/>
            <person name="Debuchy R."/>
            <person name="Gladieux P."/>
            <person name="Thoren M.H."/>
            <person name="Johannesson H."/>
        </authorList>
    </citation>
    <scope>NUCLEOTIDE SEQUENCE</scope>
    <source>
        <strain evidence="2">8032-3</strain>
    </source>
</reference>
<dbReference type="InterPro" id="IPR025649">
    <property type="entry name" value="DUF4360"/>
</dbReference>
<feature type="chain" id="PRO_5042579112" description="Secreted protein" evidence="1">
    <location>
        <begin position="22"/>
        <end position="236"/>
    </location>
</feature>
<dbReference type="Pfam" id="PF14273">
    <property type="entry name" value="DUF4360"/>
    <property type="match status" value="1"/>
</dbReference>
<name>A0AAJ0BS16_9PEZI</name>
<dbReference type="AlphaFoldDB" id="A0AAJ0BS16"/>